<name>A0A7Y4L4S8_9ACTN</name>
<evidence type="ECO:0000313" key="9">
    <source>
        <dbReference type="Proteomes" id="UP000534306"/>
    </source>
</evidence>
<organism evidence="8 9">
    <name type="scientific">Kribbella sandramycini</name>
    <dbReference type="NCBI Taxonomy" id="60450"/>
    <lineage>
        <taxon>Bacteria</taxon>
        <taxon>Bacillati</taxon>
        <taxon>Actinomycetota</taxon>
        <taxon>Actinomycetes</taxon>
        <taxon>Propionibacteriales</taxon>
        <taxon>Kribbellaceae</taxon>
        <taxon>Kribbella</taxon>
    </lineage>
</organism>
<dbReference type="Pfam" id="PF01497">
    <property type="entry name" value="Peripla_BP_2"/>
    <property type="match status" value="1"/>
</dbReference>
<dbReference type="AlphaFoldDB" id="A0A7Y4L4S8"/>
<dbReference type="Gene3D" id="3.40.50.1980">
    <property type="entry name" value="Nitrogenase molybdenum iron protein domain"/>
    <property type="match status" value="2"/>
</dbReference>
<protein>
    <submittedName>
        <fullName evidence="8">ABC transporter substrate-binding protein</fullName>
    </submittedName>
    <submittedName>
        <fullName evidence="7">Iron complex transport system substrate-binding protein</fullName>
    </submittedName>
</protein>
<dbReference type="RefSeq" id="WP_171676352.1">
    <property type="nucleotide sequence ID" value="NZ_BAAAGT010000015.1"/>
</dbReference>
<evidence type="ECO:0000313" key="10">
    <source>
        <dbReference type="Proteomes" id="UP000553957"/>
    </source>
</evidence>
<dbReference type="InterPro" id="IPR051313">
    <property type="entry name" value="Bact_iron-sidero_bind"/>
</dbReference>
<evidence type="ECO:0000313" key="8">
    <source>
        <dbReference type="EMBL" id="NOL43392.1"/>
    </source>
</evidence>
<dbReference type="PANTHER" id="PTHR30532:SF1">
    <property type="entry name" value="IRON(3+)-HYDROXAMATE-BINDING PROTEIN FHUD"/>
    <property type="match status" value="1"/>
</dbReference>
<comment type="similarity">
    <text evidence="2">Belongs to the bacterial solute-binding protein 8 family.</text>
</comment>
<evidence type="ECO:0000313" key="7">
    <source>
        <dbReference type="EMBL" id="MBB6571201.1"/>
    </source>
</evidence>
<dbReference type="PROSITE" id="PS50983">
    <property type="entry name" value="FE_B12_PBP"/>
    <property type="match status" value="1"/>
</dbReference>
<keyword evidence="4 5" id="KW-0732">Signal</keyword>
<comment type="caution">
    <text evidence="8">The sequence shown here is derived from an EMBL/GenBank/DDBJ whole genome shotgun (WGS) entry which is preliminary data.</text>
</comment>
<keyword evidence="9" id="KW-1185">Reference proteome</keyword>
<dbReference type="EMBL" id="JABJRC010000006">
    <property type="protein sequence ID" value="NOL43392.1"/>
    <property type="molecule type" value="Genomic_DNA"/>
</dbReference>
<dbReference type="Proteomes" id="UP000534306">
    <property type="component" value="Unassembled WGS sequence"/>
</dbReference>
<feature type="chain" id="PRO_5038257923" evidence="5">
    <location>
        <begin position="27"/>
        <end position="329"/>
    </location>
</feature>
<evidence type="ECO:0000259" key="6">
    <source>
        <dbReference type="PROSITE" id="PS50983"/>
    </source>
</evidence>
<evidence type="ECO:0000256" key="2">
    <source>
        <dbReference type="ARBA" id="ARBA00008814"/>
    </source>
</evidence>
<dbReference type="PROSITE" id="PS51257">
    <property type="entry name" value="PROKAR_LIPOPROTEIN"/>
    <property type="match status" value="1"/>
</dbReference>
<evidence type="ECO:0000256" key="4">
    <source>
        <dbReference type="ARBA" id="ARBA00022729"/>
    </source>
</evidence>
<feature type="signal peptide" evidence="5">
    <location>
        <begin position="1"/>
        <end position="26"/>
    </location>
</feature>
<dbReference type="PANTHER" id="PTHR30532">
    <property type="entry name" value="IRON III DICITRATE-BINDING PERIPLASMIC PROTEIN"/>
    <property type="match status" value="1"/>
</dbReference>
<reference evidence="8 9" key="1">
    <citation type="submission" date="2020-05" db="EMBL/GenBank/DDBJ databases">
        <title>Genome sequence of Kribbella sandramycini ATCC 39419.</title>
        <authorList>
            <person name="Maclea K.S."/>
            <person name="Fair J.L."/>
        </authorList>
    </citation>
    <scope>NUCLEOTIDE SEQUENCE [LARGE SCALE GENOMIC DNA]</scope>
    <source>
        <strain evidence="8 9">ATCC 39419</strain>
    </source>
</reference>
<dbReference type="GO" id="GO:0030288">
    <property type="term" value="C:outer membrane-bounded periplasmic space"/>
    <property type="evidence" value="ECO:0007669"/>
    <property type="project" value="TreeGrafter"/>
</dbReference>
<evidence type="ECO:0000256" key="3">
    <source>
        <dbReference type="ARBA" id="ARBA00022448"/>
    </source>
</evidence>
<dbReference type="EMBL" id="JACHKF010000001">
    <property type="protein sequence ID" value="MBB6571201.1"/>
    <property type="molecule type" value="Genomic_DNA"/>
</dbReference>
<evidence type="ECO:0000256" key="5">
    <source>
        <dbReference type="SAM" id="SignalP"/>
    </source>
</evidence>
<sequence>MTTTPLKRRGAAAAAAVLSLALVLTACGGGDDKSGAATGDKAAETRTVTAANGAVTIPAAPQRVVTIGNTDLPFIDMGGKPVGVTGVPDSDLALLPPEQRATWEKAENLGDEVDLEKVAALKPDLILVQIPDAEFKKMEKQLTTIAPTVFWGLDTEWKALAEGLGEAGNVKDALGKQKAEFEGDVAKMKQTYADVIKNTKFVNLDRYSNSDPGTYVIGDIGCVEIAQDDVGLNFPKAPAGKDPLAYESLPFEQLSKLSQYDVITYPADDKGQATQVFAPVVATNTWKALPTVTSGRALGVFCPGNNSYGAVLRYLDSLDKALATLPAKK</sequence>
<reference evidence="7 10" key="2">
    <citation type="submission" date="2020-08" db="EMBL/GenBank/DDBJ databases">
        <title>Sequencing the genomes of 1000 actinobacteria strains.</title>
        <authorList>
            <person name="Klenk H.-P."/>
        </authorList>
    </citation>
    <scope>NUCLEOTIDE SEQUENCE [LARGE SCALE GENOMIC DNA]</scope>
    <source>
        <strain evidence="7 10">DSM 15626</strain>
    </source>
</reference>
<proteinExistence type="inferred from homology"/>
<dbReference type="InterPro" id="IPR002491">
    <property type="entry name" value="ABC_transptr_periplasmic_BD"/>
</dbReference>
<keyword evidence="3" id="KW-0813">Transport</keyword>
<dbReference type="SUPFAM" id="SSF53807">
    <property type="entry name" value="Helical backbone' metal receptor"/>
    <property type="match status" value="1"/>
</dbReference>
<feature type="domain" description="Fe/B12 periplasmic-binding" evidence="6">
    <location>
        <begin position="63"/>
        <end position="329"/>
    </location>
</feature>
<comment type="subcellular location">
    <subcellularLocation>
        <location evidence="1">Cell envelope</location>
    </subcellularLocation>
</comment>
<dbReference type="GO" id="GO:1901678">
    <property type="term" value="P:iron coordination entity transport"/>
    <property type="evidence" value="ECO:0007669"/>
    <property type="project" value="UniProtKB-ARBA"/>
</dbReference>
<gene>
    <name evidence="7" type="ORF">HNR71_006838</name>
    <name evidence="8" type="ORF">HPO96_24410</name>
</gene>
<dbReference type="Proteomes" id="UP000553957">
    <property type="component" value="Unassembled WGS sequence"/>
</dbReference>
<accession>A0A7Y4L4S8</accession>
<evidence type="ECO:0000256" key="1">
    <source>
        <dbReference type="ARBA" id="ARBA00004196"/>
    </source>
</evidence>